<feature type="transmembrane region" description="Helical" evidence="6">
    <location>
        <begin position="92"/>
        <end position="110"/>
    </location>
</feature>
<feature type="transmembrane region" description="Helical" evidence="6">
    <location>
        <begin position="122"/>
        <end position="143"/>
    </location>
</feature>
<protein>
    <submittedName>
        <fullName evidence="8">Unannotated protein</fullName>
    </submittedName>
</protein>
<gene>
    <name evidence="8" type="ORF">UFOPK1425_00051</name>
    <name evidence="9" type="ORF">UFOPK1842_00011</name>
</gene>
<keyword evidence="4 6" id="KW-1133">Transmembrane helix</keyword>
<evidence type="ECO:0000256" key="1">
    <source>
        <dbReference type="ARBA" id="ARBA00004141"/>
    </source>
</evidence>
<comment type="similarity">
    <text evidence="2">Belongs to the DsbD family.</text>
</comment>
<dbReference type="InterPro" id="IPR003834">
    <property type="entry name" value="Cyt_c_assmbl_TM_dom"/>
</dbReference>
<dbReference type="EMBL" id="CAEZSJ010000004">
    <property type="protein sequence ID" value="CAB4531872.1"/>
    <property type="molecule type" value="Genomic_DNA"/>
</dbReference>
<feature type="transmembrane region" description="Helical" evidence="6">
    <location>
        <begin position="14"/>
        <end position="38"/>
    </location>
</feature>
<comment type="subcellular location">
    <subcellularLocation>
        <location evidence="1">Membrane</location>
        <topology evidence="1">Multi-pass membrane protein</topology>
    </subcellularLocation>
</comment>
<feature type="transmembrane region" description="Helical" evidence="6">
    <location>
        <begin position="163"/>
        <end position="184"/>
    </location>
</feature>
<dbReference type="Pfam" id="PF02683">
    <property type="entry name" value="DsbD_TM"/>
    <property type="match status" value="1"/>
</dbReference>
<name>A0A6J6AYK9_9ZZZZ</name>
<evidence type="ECO:0000256" key="3">
    <source>
        <dbReference type="ARBA" id="ARBA00022692"/>
    </source>
</evidence>
<dbReference type="GO" id="GO:0016020">
    <property type="term" value="C:membrane"/>
    <property type="evidence" value="ECO:0007669"/>
    <property type="project" value="UniProtKB-SubCell"/>
</dbReference>
<organism evidence="8">
    <name type="scientific">freshwater metagenome</name>
    <dbReference type="NCBI Taxonomy" id="449393"/>
    <lineage>
        <taxon>unclassified sequences</taxon>
        <taxon>metagenomes</taxon>
        <taxon>ecological metagenomes</taxon>
    </lineage>
</organism>
<sequence length="243" mass="25857">MFSSFVDLIFDGNLIIAAGVAMIAGLISFASPCVLPLVPGYLSYAAGMVEIRGRGRVALGSLLFVLGFSLLFISYGALFGSLGSTISSNSRLVSLVLGVLTIIMGVIFLFNHKFYRSFKPVWKVRTGLVGAPLLGFLFGIGWTPCIGPTLGAVQTLSFQESSALRGAILSGAYCLGLGAPFILVGTFFDKSTRLRKYISKHGNFLTLIGGLFLILIGILQVTGLWADVMNSLRSLISDFAPVI</sequence>
<evidence type="ECO:0000313" key="9">
    <source>
        <dbReference type="EMBL" id="CAB4598741.1"/>
    </source>
</evidence>
<evidence type="ECO:0000256" key="4">
    <source>
        <dbReference type="ARBA" id="ARBA00022989"/>
    </source>
</evidence>
<reference evidence="8" key="1">
    <citation type="submission" date="2020-05" db="EMBL/GenBank/DDBJ databases">
        <authorList>
            <person name="Chiriac C."/>
            <person name="Salcher M."/>
            <person name="Ghai R."/>
            <person name="Kavagutti S V."/>
        </authorList>
    </citation>
    <scope>NUCLEOTIDE SEQUENCE</scope>
</reference>
<accession>A0A6J6AYK9</accession>
<dbReference type="EMBL" id="CAEZUQ010000001">
    <property type="protein sequence ID" value="CAB4598741.1"/>
    <property type="molecule type" value="Genomic_DNA"/>
</dbReference>
<dbReference type="PANTHER" id="PTHR31272">
    <property type="entry name" value="CYTOCHROME C-TYPE BIOGENESIS PROTEIN HI_1454-RELATED"/>
    <property type="match status" value="1"/>
</dbReference>
<dbReference type="GO" id="GO:0017004">
    <property type="term" value="P:cytochrome complex assembly"/>
    <property type="evidence" value="ECO:0007669"/>
    <property type="project" value="InterPro"/>
</dbReference>
<evidence type="ECO:0000256" key="2">
    <source>
        <dbReference type="ARBA" id="ARBA00006143"/>
    </source>
</evidence>
<dbReference type="InterPro" id="IPR051790">
    <property type="entry name" value="Cytochrome_c-biogenesis_DsbD"/>
</dbReference>
<dbReference type="AlphaFoldDB" id="A0A6J6AYK9"/>
<evidence type="ECO:0000256" key="6">
    <source>
        <dbReference type="SAM" id="Phobius"/>
    </source>
</evidence>
<dbReference type="PANTHER" id="PTHR31272:SF4">
    <property type="entry name" value="CYTOCHROME C-TYPE BIOGENESIS PROTEIN HI_1454-RELATED"/>
    <property type="match status" value="1"/>
</dbReference>
<evidence type="ECO:0000256" key="5">
    <source>
        <dbReference type="ARBA" id="ARBA00023136"/>
    </source>
</evidence>
<evidence type="ECO:0000313" key="8">
    <source>
        <dbReference type="EMBL" id="CAB4531872.1"/>
    </source>
</evidence>
<feature type="domain" description="Cytochrome C biogenesis protein transmembrane" evidence="7">
    <location>
        <begin position="16"/>
        <end position="213"/>
    </location>
</feature>
<proteinExistence type="inferred from homology"/>
<feature type="transmembrane region" description="Helical" evidence="6">
    <location>
        <begin position="59"/>
        <end position="80"/>
    </location>
</feature>
<keyword evidence="5 6" id="KW-0472">Membrane</keyword>
<evidence type="ECO:0000259" key="7">
    <source>
        <dbReference type="Pfam" id="PF02683"/>
    </source>
</evidence>
<keyword evidence="3 6" id="KW-0812">Transmembrane</keyword>
<feature type="transmembrane region" description="Helical" evidence="6">
    <location>
        <begin position="204"/>
        <end position="226"/>
    </location>
</feature>